<keyword evidence="2" id="KW-1185">Reference proteome</keyword>
<accession>A0A4U7MRZ6</accession>
<evidence type="ECO:0000313" key="1">
    <source>
        <dbReference type="EMBL" id="TKZ15742.1"/>
    </source>
</evidence>
<evidence type="ECO:0000313" key="2">
    <source>
        <dbReference type="Proteomes" id="UP000306575"/>
    </source>
</evidence>
<dbReference type="OrthoDB" id="9812708at2"/>
<sequence>MTVSDTLPNAQLPTSTSALLYVVSLFSSPEWQHTERRRYAGNRMQLLGNEKQKGSLERTSELLDLLRQSWGQEISSSLWGDAFEQVYKQMECLDALELHTRTFSATPQQALWVLLAFDVMPALGRTWGFWCQDEPILPQMPEDDLWFLPHQDPANPDRLILPVETMLSWWLEQLDGPLDRLWGEYDDERRRTLDNWKSGRTTPAVAKIVEWFSDEHVFSYTSSGEAHLSSSQLRSLLLWARAIEQAYKDLVGFLTPDVEPKDADPIRNKALQLIELFRWSHEATVATDPRNPAMADQAFVKALPSWIKEGPFRVITPDRSRGLLATEQVADFLTLIFKDLSGDGALPDIFDDLKLRSPVPWGHDQTLLEQRQKLLNVTEN</sequence>
<gene>
    <name evidence="1" type="ORF">FAP39_16920</name>
</gene>
<dbReference type="EMBL" id="SULI01000040">
    <property type="protein sequence ID" value="TKZ15742.1"/>
    <property type="molecule type" value="Genomic_DNA"/>
</dbReference>
<name>A0A4U7MRZ6_9RHOB</name>
<dbReference type="RefSeq" id="WP_138017556.1">
    <property type="nucleotide sequence ID" value="NZ_SULI01000040.1"/>
</dbReference>
<dbReference type="AlphaFoldDB" id="A0A4U7MRZ6"/>
<organism evidence="1 2">
    <name type="scientific">Shimia litoralis</name>
    <dbReference type="NCBI Taxonomy" id="420403"/>
    <lineage>
        <taxon>Bacteria</taxon>
        <taxon>Pseudomonadati</taxon>
        <taxon>Pseudomonadota</taxon>
        <taxon>Alphaproteobacteria</taxon>
        <taxon>Rhodobacterales</taxon>
        <taxon>Roseobacteraceae</taxon>
    </lineage>
</organism>
<proteinExistence type="predicted"/>
<protein>
    <submittedName>
        <fullName evidence="1">Uncharacterized protein</fullName>
    </submittedName>
</protein>
<dbReference type="Proteomes" id="UP000306575">
    <property type="component" value="Unassembled WGS sequence"/>
</dbReference>
<reference evidence="1 2" key="1">
    <citation type="submission" date="2019-04" db="EMBL/GenBank/DDBJ databases">
        <title>Genome sequence of Pelagicola litoralis CL-ES2.</title>
        <authorList>
            <person name="Cao J."/>
        </authorList>
    </citation>
    <scope>NUCLEOTIDE SEQUENCE [LARGE SCALE GENOMIC DNA]</scope>
    <source>
        <strain evidence="1 2">CL-ES2</strain>
    </source>
</reference>
<comment type="caution">
    <text evidence="1">The sequence shown here is derived from an EMBL/GenBank/DDBJ whole genome shotgun (WGS) entry which is preliminary data.</text>
</comment>